<dbReference type="SUPFAM" id="SSF56112">
    <property type="entry name" value="Protein kinase-like (PK-like)"/>
    <property type="match status" value="1"/>
</dbReference>
<evidence type="ECO:0000313" key="4">
    <source>
        <dbReference type="EMBL" id="KAK6743107.1"/>
    </source>
</evidence>
<dbReference type="EMBL" id="JAVFWL010000003">
    <property type="protein sequence ID" value="KAK6743107.1"/>
    <property type="molecule type" value="Genomic_DNA"/>
</dbReference>
<dbReference type="Gene3D" id="1.10.510.10">
    <property type="entry name" value="Transferase(Phosphotransferase) domain 1"/>
    <property type="match status" value="1"/>
</dbReference>
<dbReference type="PROSITE" id="PS00107">
    <property type="entry name" value="PROTEIN_KINASE_ATP"/>
    <property type="match status" value="1"/>
</dbReference>
<dbReference type="PROSITE" id="PS50011">
    <property type="entry name" value="PROTEIN_KINASE_DOM"/>
    <property type="match status" value="1"/>
</dbReference>
<name>A0ABR1CXR5_NECAM</name>
<comment type="caution">
    <text evidence="4">The sequence shown here is derived from an EMBL/GenBank/DDBJ whole genome shotgun (WGS) entry which is preliminary data.</text>
</comment>
<keyword evidence="1" id="KW-0547">Nucleotide-binding</keyword>
<feature type="compositionally biased region" description="Polar residues" evidence="2">
    <location>
        <begin position="358"/>
        <end position="370"/>
    </location>
</feature>
<reference evidence="4 5" key="1">
    <citation type="submission" date="2023-08" db="EMBL/GenBank/DDBJ databases">
        <title>A Necator americanus chromosomal reference genome.</title>
        <authorList>
            <person name="Ilik V."/>
            <person name="Petrzelkova K.J."/>
            <person name="Pardy F."/>
            <person name="Fuh T."/>
            <person name="Niatou-Singa F.S."/>
            <person name="Gouil Q."/>
            <person name="Baker L."/>
            <person name="Ritchie M.E."/>
            <person name="Jex A.R."/>
            <person name="Gazzola D."/>
            <person name="Li H."/>
            <person name="Toshio Fujiwara R."/>
            <person name="Zhan B."/>
            <person name="Aroian R.V."/>
            <person name="Pafco B."/>
            <person name="Schwarz E.M."/>
        </authorList>
    </citation>
    <scope>NUCLEOTIDE SEQUENCE [LARGE SCALE GENOMIC DNA]</scope>
    <source>
        <strain evidence="4 5">Aroian</strain>
        <tissue evidence="4">Whole animal</tissue>
    </source>
</reference>
<dbReference type="InterPro" id="IPR000719">
    <property type="entry name" value="Prot_kinase_dom"/>
</dbReference>
<evidence type="ECO:0000256" key="1">
    <source>
        <dbReference type="PROSITE-ProRule" id="PRU10141"/>
    </source>
</evidence>
<dbReference type="Proteomes" id="UP001303046">
    <property type="component" value="Unassembled WGS sequence"/>
</dbReference>
<keyword evidence="1" id="KW-0067">ATP-binding</keyword>
<accession>A0ABR1CXR5</accession>
<evidence type="ECO:0000313" key="5">
    <source>
        <dbReference type="Proteomes" id="UP001303046"/>
    </source>
</evidence>
<feature type="region of interest" description="Disordered" evidence="2">
    <location>
        <begin position="312"/>
        <end position="370"/>
    </location>
</feature>
<organism evidence="4 5">
    <name type="scientific">Necator americanus</name>
    <name type="common">Human hookworm</name>
    <dbReference type="NCBI Taxonomy" id="51031"/>
    <lineage>
        <taxon>Eukaryota</taxon>
        <taxon>Metazoa</taxon>
        <taxon>Ecdysozoa</taxon>
        <taxon>Nematoda</taxon>
        <taxon>Chromadorea</taxon>
        <taxon>Rhabditida</taxon>
        <taxon>Rhabditina</taxon>
        <taxon>Rhabditomorpha</taxon>
        <taxon>Strongyloidea</taxon>
        <taxon>Ancylostomatidae</taxon>
        <taxon>Bunostominae</taxon>
        <taxon>Necator</taxon>
    </lineage>
</organism>
<sequence length="370" mass="43047">MSSEEDDEILPKDGEELKTWKDKYTVVKLLGKGGYGAVYKVVRKSDNKPFAVKCEKLSARKKVLPMDCRVLRGAQIIKSCHFCTIEDRGKIENRFIFLVMKLIGRNLWDLRVERESMRFTLNTSLKAAEQCLICIEELHRLGFLHRDIKPGNFATGRPDANEHHIIYMLDFGLCRKFQEKDKDVRVPREVAPFRGTTRYAPIAAMKQIEQSRKEDLEGWMYMVVEWTSGGLPWRKYKADNREEVLKMKEEVRDKEDAMTIFLKNCPEREFKRIMKYLYELTYFSIPDYNFIYYCIQHACKSNNIKPTDPLDWDMDHEFSGPTGPPGKGKSDMKLDEHDEDFDGGKKGNTIVKNEKSPVKQTSRKISAPAS</sequence>
<dbReference type="InterPro" id="IPR017441">
    <property type="entry name" value="Protein_kinase_ATP_BS"/>
</dbReference>
<proteinExistence type="predicted"/>
<dbReference type="SMART" id="SM00220">
    <property type="entry name" value="S_TKc"/>
    <property type="match status" value="1"/>
</dbReference>
<keyword evidence="5" id="KW-1185">Reference proteome</keyword>
<feature type="domain" description="Protein kinase" evidence="3">
    <location>
        <begin position="24"/>
        <end position="291"/>
    </location>
</feature>
<dbReference type="InterPro" id="IPR050235">
    <property type="entry name" value="CK1_Ser-Thr_kinase"/>
</dbReference>
<feature type="binding site" evidence="1">
    <location>
        <position position="61"/>
    </location>
    <ligand>
        <name>ATP</name>
        <dbReference type="ChEBI" id="CHEBI:30616"/>
    </ligand>
</feature>
<protein>
    <recommendedName>
        <fullName evidence="3">Protein kinase domain-containing protein</fullName>
    </recommendedName>
</protein>
<evidence type="ECO:0000256" key="2">
    <source>
        <dbReference type="SAM" id="MobiDB-lite"/>
    </source>
</evidence>
<dbReference type="Pfam" id="PF00069">
    <property type="entry name" value="Pkinase"/>
    <property type="match status" value="1"/>
</dbReference>
<dbReference type="PANTHER" id="PTHR11909">
    <property type="entry name" value="CASEIN KINASE-RELATED"/>
    <property type="match status" value="1"/>
</dbReference>
<evidence type="ECO:0000259" key="3">
    <source>
        <dbReference type="PROSITE" id="PS50011"/>
    </source>
</evidence>
<dbReference type="InterPro" id="IPR011009">
    <property type="entry name" value="Kinase-like_dom_sf"/>
</dbReference>
<gene>
    <name evidence="4" type="primary">Necator_chrIII.g11167</name>
    <name evidence="4" type="ORF">RB195_010402</name>
</gene>